<comment type="caution">
    <text evidence="3">The sequence shown here is derived from an EMBL/GenBank/DDBJ whole genome shotgun (WGS) entry which is preliminary data.</text>
</comment>
<feature type="coiled-coil region" evidence="1">
    <location>
        <begin position="220"/>
        <end position="260"/>
    </location>
</feature>
<dbReference type="EMBL" id="JAOPHQ010002853">
    <property type="protein sequence ID" value="KAK0145483.1"/>
    <property type="molecule type" value="Genomic_DNA"/>
</dbReference>
<protein>
    <submittedName>
        <fullName evidence="3">Uncharacterized protein</fullName>
    </submittedName>
</protein>
<dbReference type="Proteomes" id="UP001174136">
    <property type="component" value="Unassembled WGS sequence"/>
</dbReference>
<dbReference type="PANTHER" id="PTHR47331">
    <property type="entry name" value="PHD-TYPE DOMAIN-CONTAINING PROTEIN"/>
    <property type="match status" value="1"/>
</dbReference>
<dbReference type="PANTHER" id="PTHR47331:SF3">
    <property type="match status" value="1"/>
</dbReference>
<reference evidence="3" key="1">
    <citation type="journal article" date="2023" name="Front. Mar. Sci.">
        <title>A new Merluccius polli reference genome to investigate the effects of global change in West African waters.</title>
        <authorList>
            <person name="Mateo J.L."/>
            <person name="Blanco-Fernandez C."/>
            <person name="Garcia-Vazquez E."/>
            <person name="Machado-Schiaffino G."/>
        </authorList>
    </citation>
    <scope>NUCLEOTIDE SEQUENCE</scope>
    <source>
        <strain evidence="3">C29</strain>
        <tissue evidence="3">Fin</tissue>
    </source>
</reference>
<evidence type="ECO:0000256" key="2">
    <source>
        <dbReference type="SAM" id="MobiDB-lite"/>
    </source>
</evidence>
<keyword evidence="4" id="KW-1185">Reference proteome</keyword>
<feature type="coiled-coil region" evidence="1">
    <location>
        <begin position="20"/>
        <end position="71"/>
    </location>
</feature>
<evidence type="ECO:0000256" key="1">
    <source>
        <dbReference type="SAM" id="Coils"/>
    </source>
</evidence>
<dbReference type="AlphaFoldDB" id="A0AA47MRW8"/>
<keyword evidence="1" id="KW-0175">Coiled coil</keyword>
<organism evidence="3 4">
    <name type="scientific">Merluccius polli</name>
    <name type="common">Benguela hake</name>
    <name type="synonym">Merluccius cadenati</name>
    <dbReference type="NCBI Taxonomy" id="89951"/>
    <lineage>
        <taxon>Eukaryota</taxon>
        <taxon>Metazoa</taxon>
        <taxon>Chordata</taxon>
        <taxon>Craniata</taxon>
        <taxon>Vertebrata</taxon>
        <taxon>Euteleostomi</taxon>
        <taxon>Actinopterygii</taxon>
        <taxon>Neopterygii</taxon>
        <taxon>Teleostei</taxon>
        <taxon>Neoteleostei</taxon>
        <taxon>Acanthomorphata</taxon>
        <taxon>Zeiogadaria</taxon>
        <taxon>Gadariae</taxon>
        <taxon>Gadiformes</taxon>
        <taxon>Gadoidei</taxon>
        <taxon>Merlucciidae</taxon>
        <taxon>Merluccius</taxon>
    </lineage>
</organism>
<accession>A0AA47MRW8</accession>
<dbReference type="InterPro" id="IPR008042">
    <property type="entry name" value="Retrotrans_Pao"/>
</dbReference>
<proteinExistence type="predicted"/>
<dbReference type="Pfam" id="PF03564">
    <property type="entry name" value="DUF1759"/>
    <property type="match status" value="1"/>
</dbReference>
<sequence length="966" mass="110001">MENTEKRTVKLTAKALACKMETLQKQRQSNVTKMKELSREIKGLMKNDENAKKVQFKLNELKQLCENANAAHESVIVLLPKEEKVTQNEWYGRIIKHNTDFTDDVKTWLSETERHFQQARNVTADVFAAQSVISPIPPEDEAPVAPVELKEDIPHSDVPPAIPSQQNKTISDMQDEIEPSDSVSNIANRSHKSHSSCSRFSTTSSACIKAEAEMAALIVKQQMLKDKHAIEAQEEQLKDEEEQLRKEEQLRRKKEQLELDGNLAATMAKMKILGASSRSGVRSHRSRVSDGMNSYMEKKLCEKKTQMIATAGGDITQTQSLPTMPVTVQSNTLTMDAAHVTIPTTLPAPSNGEQSNMLNIMEKQNDITALMVQQQSLSLMPKKEIRRFDGDPLQFQTFIKSFEHNIESKNPNPTDCLYYLEQYTEAQPREMVRSCLHMTADRGFRKAKSLLQEHFGNEHKIATAYMEKALSWSSIKPDDTKTLQAYTLFLRGCCNAMEDVNNMQELNMSANLLIIIKKLPYRLRDKWRSVACDFQERYKQRATFRDLVNYLEKQVRIATDPVFGDIRDTPTPSKDGRSFMSKPPHPRIKGRNIPHQNDINQWHHLKNIHLPELDCEIELLIGSDGGFVLTKWISNSRHVLAAIPETERAKEMKDLDLDHDKLPVERMLGVQWCVQSDVFKFKIILKDRPLTRRGILSTVSSVYDPLGMLAPVVLTAKRILQELCREKTGWDDVIPDSIVQEWMSWIQELHNLEDFKVNRCFKPTNFRAVTSAQLHHFADACQDGYGTVSYLLLHDNHGQTHCAFVMGKARVAPLKPVTIPRMELTAATMVSRMDTILRKELQMELAESTFWTDSTSVLKTGPHVANRVTEIAKASDEHQWRYVNTNDNPADMASRGLKVKAFLKKEMWVYGPPFLLGPQEEWPQNPDGLDAISPKDSEVKSITVNAAQIRPKVVDPTTNFIHYFSS</sequence>
<gene>
    <name evidence="3" type="ORF">N1851_015620</name>
</gene>
<evidence type="ECO:0000313" key="4">
    <source>
        <dbReference type="Proteomes" id="UP001174136"/>
    </source>
</evidence>
<name>A0AA47MRW8_MERPO</name>
<dbReference type="InterPro" id="IPR005312">
    <property type="entry name" value="DUF1759"/>
</dbReference>
<evidence type="ECO:0000313" key="3">
    <source>
        <dbReference type="EMBL" id="KAK0145483.1"/>
    </source>
</evidence>
<feature type="region of interest" description="Disordered" evidence="2">
    <location>
        <begin position="563"/>
        <end position="587"/>
    </location>
</feature>
<dbReference type="Pfam" id="PF05380">
    <property type="entry name" value="Peptidase_A17"/>
    <property type="match status" value="1"/>
</dbReference>